<keyword evidence="6" id="KW-0479">Metal-binding</keyword>
<evidence type="ECO:0000256" key="7">
    <source>
        <dbReference type="ARBA" id="ARBA00022741"/>
    </source>
</evidence>
<evidence type="ECO:0000256" key="5">
    <source>
        <dbReference type="ARBA" id="ARBA00022694"/>
    </source>
</evidence>
<reference evidence="11 12" key="1">
    <citation type="journal article" date="2016" name="Genome Announc.">
        <title>Draft Genome Sequence of Criibacterium bergeronii gen. nov., sp. nov., Strain CCRI-22567T, Isolated from a Vaginal Sample from a Woman with Bacterial Vaginosis.</title>
        <authorList>
            <person name="Maheux A.F."/>
            <person name="Berube E."/>
            <person name="Boudreau D.K."/>
            <person name="Raymond F."/>
            <person name="Corbeil J."/>
            <person name="Roy P.H."/>
            <person name="Boissinot M."/>
            <person name="Omar R.F."/>
        </authorList>
    </citation>
    <scope>NUCLEOTIDE SEQUENCE [LARGE SCALE GENOMIC DNA]</scope>
    <source>
        <strain evidence="11 12">CCRI-22567</strain>
    </source>
</reference>
<comment type="subcellular location">
    <subcellularLocation>
        <location evidence="1">Cytoplasm</location>
    </subcellularLocation>
</comment>
<dbReference type="InterPro" id="IPR027417">
    <property type="entry name" value="P-loop_NTPase"/>
</dbReference>
<name>A0A371ILI1_9FIRM</name>
<evidence type="ECO:0000256" key="9">
    <source>
        <dbReference type="ARBA" id="ARBA00022842"/>
    </source>
</evidence>
<dbReference type="RefSeq" id="WP_068913427.1">
    <property type="nucleotide sequence ID" value="NZ_MBEW02000008.1"/>
</dbReference>
<dbReference type="Proteomes" id="UP000093352">
    <property type="component" value="Unassembled WGS sequence"/>
</dbReference>
<dbReference type="EMBL" id="MBEW02000008">
    <property type="protein sequence ID" value="RDY21339.1"/>
    <property type="molecule type" value="Genomic_DNA"/>
</dbReference>
<evidence type="ECO:0000256" key="2">
    <source>
        <dbReference type="ARBA" id="ARBA00007599"/>
    </source>
</evidence>
<evidence type="ECO:0000256" key="4">
    <source>
        <dbReference type="ARBA" id="ARBA00022490"/>
    </source>
</evidence>
<gene>
    <name evidence="11" type="ORF">BBG48_005265</name>
</gene>
<dbReference type="GO" id="GO:0005737">
    <property type="term" value="C:cytoplasm"/>
    <property type="evidence" value="ECO:0007669"/>
    <property type="project" value="UniProtKB-SubCell"/>
</dbReference>
<keyword evidence="7" id="KW-0547">Nucleotide-binding</keyword>
<dbReference type="Pfam" id="PF02367">
    <property type="entry name" value="TsaE"/>
    <property type="match status" value="1"/>
</dbReference>
<dbReference type="NCBIfam" id="TIGR00150">
    <property type="entry name" value="T6A_YjeE"/>
    <property type="match status" value="1"/>
</dbReference>
<evidence type="ECO:0000256" key="6">
    <source>
        <dbReference type="ARBA" id="ARBA00022723"/>
    </source>
</evidence>
<dbReference type="Gene3D" id="3.40.50.300">
    <property type="entry name" value="P-loop containing nucleotide triphosphate hydrolases"/>
    <property type="match status" value="1"/>
</dbReference>
<evidence type="ECO:0000313" key="11">
    <source>
        <dbReference type="EMBL" id="RDY21339.1"/>
    </source>
</evidence>
<keyword evidence="9" id="KW-0460">Magnesium</keyword>
<dbReference type="STRING" id="1871336.BBG48_10515"/>
<evidence type="ECO:0000256" key="3">
    <source>
        <dbReference type="ARBA" id="ARBA00019010"/>
    </source>
</evidence>
<dbReference type="GO" id="GO:0046872">
    <property type="term" value="F:metal ion binding"/>
    <property type="evidence" value="ECO:0007669"/>
    <property type="project" value="UniProtKB-KW"/>
</dbReference>
<keyword evidence="8" id="KW-0067">ATP-binding</keyword>
<keyword evidence="4" id="KW-0963">Cytoplasm</keyword>
<dbReference type="InterPro" id="IPR003442">
    <property type="entry name" value="T6A_TsaE"/>
</dbReference>
<evidence type="ECO:0000256" key="1">
    <source>
        <dbReference type="ARBA" id="ARBA00004496"/>
    </source>
</evidence>
<dbReference type="GO" id="GO:0002949">
    <property type="term" value="P:tRNA threonylcarbamoyladenosine modification"/>
    <property type="evidence" value="ECO:0007669"/>
    <property type="project" value="InterPro"/>
</dbReference>
<dbReference type="PANTHER" id="PTHR33540:SF2">
    <property type="entry name" value="TRNA THREONYLCARBAMOYLADENOSINE BIOSYNTHESIS PROTEIN TSAE"/>
    <property type="match status" value="1"/>
</dbReference>
<sequence>MKIVLKNELETSDFGQQLANLVQIPSCIALVGEMGSGKTVLTRNFIKAIANQDDVASPTFNIVNEYNFDGKKIYHFDFYRLESENELYNVGFDEYISDKKAITIIEWADKFPEILPKEKIVIQFEKQNDLRILQITSSQKNSETFYSKLKELAYYTDL</sequence>
<evidence type="ECO:0000256" key="10">
    <source>
        <dbReference type="ARBA" id="ARBA00032441"/>
    </source>
</evidence>
<keyword evidence="12" id="KW-1185">Reference proteome</keyword>
<organism evidence="11 12">
    <name type="scientific">Criibacterium bergeronii</name>
    <dbReference type="NCBI Taxonomy" id="1871336"/>
    <lineage>
        <taxon>Bacteria</taxon>
        <taxon>Bacillati</taxon>
        <taxon>Bacillota</taxon>
        <taxon>Clostridia</taxon>
        <taxon>Peptostreptococcales</taxon>
        <taxon>Filifactoraceae</taxon>
        <taxon>Criibacterium</taxon>
    </lineage>
</organism>
<dbReference type="PANTHER" id="PTHR33540">
    <property type="entry name" value="TRNA THREONYLCARBAMOYLADENOSINE BIOSYNTHESIS PROTEIN TSAE"/>
    <property type="match status" value="1"/>
</dbReference>
<comment type="similarity">
    <text evidence="2">Belongs to the TsaE family.</text>
</comment>
<evidence type="ECO:0000256" key="8">
    <source>
        <dbReference type="ARBA" id="ARBA00022840"/>
    </source>
</evidence>
<evidence type="ECO:0000313" key="12">
    <source>
        <dbReference type="Proteomes" id="UP000093352"/>
    </source>
</evidence>
<accession>A0A371ILI1</accession>
<dbReference type="GO" id="GO:0005524">
    <property type="term" value="F:ATP binding"/>
    <property type="evidence" value="ECO:0007669"/>
    <property type="project" value="UniProtKB-KW"/>
</dbReference>
<dbReference type="AlphaFoldDB" id="A0A371ILI1"/>
<dbReference type="SUPFAM" id="SSF52540">
    <property type="entry name" value="P-loop containing nucleoside triphosphate hydrolases"/>
    <property type="match status" value="1"/>
</dbReference>
<keyword evidence="5" id="KW-0819">tRNA processing</keyword>
<dbReference type="GO" id="GO:0016740">
    <property type="term" value="F:transferase activity"/>
    <property type="evidence" value="ECO:0007669"/>
    <property type="project" value="UniProtKB-KW"/>
</dbReference>
<comment type="caution">
    <text evidence="11">The sequence shown here is derived from an EMBL/GenBank/DDBJ whole genome shotgun (WGS) entry which is preliminary data.</text>
</comment>
<protein>
    <recommendedName>
        <fullName evidence="3">tRNA threonylcarbamoyladenosine biosynthesis protein TsaE</fullName>
    </recommendedName>
    <alternativeName>
        <fullName evidence="10">t(6)A37 threonylcarbamoyladenosine biosynthesis protein TsaE</fullName>
    </alternativeName>
</protein>
<proteinExistence type="inferred from homology"/>